<evidence type="ECO:0000256" key="8">
    <source>
        <dbReference type="ARBA" id="ARBA00023102"/>
    </source>
</evidence>
<dbReference type="InterPro" id="IPR023016">
    <property type="entry name" value="HisA/PriA"/>
</dbReference>
<accession>A0A6J7LR70</accession>
<dbReference type="InterPro" id="IPR006062">
    <property type="entry name" value="His_biosynth"/>
</dbReference>
<dbReference type="EMBL" id="CAFBMM010000011">
    <property type="protein sequence ID" value="CAB4899946.1"/>
    <property type="molecule type" value="Genomic_DNA"/>
</dbReference>
<evidence type="ECO:0000256" key="9">
    <source>
        <dbReference type="ARBA" id="ARBA00023235"/>
    </source>
</evidence>
<dbReference type="NCBIfam" id="TIGR00007">
    <property type="entry name" value="1-(5-phosphoribosyl)-5-[(5-phosphoribosylamino)methylideneamino]imidazole-4-carboxamide isomerase"/>
    <property type="match status" value="1"/>
</dbReference>
<dbReference type="GO" id="GO:0000162">
    <property type="term" value="P:L-tryptophan biosynthetic process"/>
    <property type="evidence" value="ECO:0007669"/>
    <property type="project" value="TreeGrafter"/>
</dbReference>
<keyword evidence="8" id="KW-0368">Histidine biosynthesis</keyword>
<dbReference type="Pfam" id="PF00977">
    <property type="entry name" value="His_biosynth"/>
    <property type="match status" value="1"/>
</dbReference>
<evidence type="ECO:0000256" key="1">
    <source>
        <dbReference type="ARBA" id="ARBA00000901"/>
    </source>
</evidence>
<dbReference type="InterPro" id="IPR011060">
    <property type="entry name" value="RibuloseP-bd_barrel"/>
</dbReference>
<keyword evidence="9" id="KW-0413">Isomerase</keyword>
<evidence type="ECO:0000313" key="13">
    <source>
        <dbReference type="EMBL" id="CAB5018659.1"/>
    </source>
</evidence>
<evidence type="ECO:0000256" key="7">
    <source>
        <dbReference type="ARBA" id="ARBA00022605"/>
    </source>
</evidence>
<evidence type="ECO:0000256" key="2">
    <source>
        <dbReference type="ARBA" id="ARBA00004496"/>
    </source>
</evidence>
<dbReference type="EC" id="5.3.1.16" evidence="5"/>
<proteinExistence type="inferred from homology"/>
<dbReference type="InterPro" id="IPR006063">
    <property type="entry name" value="HisA_bact_arch"/>
</dbReference>
<keyword evidence="7" id="KW-0028">Amino-acid biosynthesis</keyword>
<comment type="subcellular location">
    <subcellularLocation>
        <location evidence="2">Cytoplasm</location>
    </subcellularLocation>
</comment>
<dbReference type="InterPro" id="IPR013785">
    <property type="entry name" value="Aldolase_TIM"/>
</dbReference>
<evidence type="ECO:0000313" key="12">
    <source>
        <dbReference type="EMBL" id="CAB4969073.1"/>
    </source>
</evidence>
<name>A0A6J7LR70_9ZZZZ</name>
<comment type="pathway">
    <text evidence="3">Amino-acid biosynthesis; L-histidine biosynthesis; L-histidine from 5-phospho-alpha-D-ribose 1-diphosphate: step 4/9.</text>
</comment>
<organism evidence="12">
    <name type="scientific">freshwater metagenome</name>
    <dbReference type="NCBI Taxonomy" id="449393"/>
    <lineage>
        <taxon>unclassified sequences</taxon>
        <taxon>metagenomes</taxon>
        <taxon>ecological metagenomes</taxon>
    </lineage>
</organism>
<dbReference type="EMBL" id="CAFBOF010000002">
    <property type="protein sequence ID" value="CAB4969073.1"/>
    <property type="molecule type" value="Genomic_DNA"/>
</dbReference>
<evidence type="ECO:0000256" key="3">
    <source>
        <dbReference type="ARBA" id="ARBA00005133"/>
    </source>
</evidence>
<evidence type="ECO:0000256" key="4">
    <source>
        <dbReference type="ARBA" id="ARBA00009667"/>
    </source>
</evidence>
<dbReference type="AlphaFoldDB" id="A0A6J7LR70"/>
<evidence type="ECO:0000313" key="10">
    <source>
        <dbReference type="EMBL" id="CAB4718931.1"/>
    </source>
</evidence>
<dbReference type="Gene3D" id="3.20.20.70">
    <property type="entry name" value="Aldolase class I"/>
    <property type="match status" value="1"/>
</dbReference>
<dbReference type="GO" id="GO:0003949">
    <property type="term" value="F:1-(5-phosphoribosyl)-5-[(5-phosphoribosylamino)methylideneamino]imidazole-4-carboxamide isomerase activity"/>
    <property type="evidence" value="ECO:0007669"/>
    <property type="project" value="UniProtKB-EC"/>
</dbReference>
<sequence>MILYPAIDLRAGKAVRLEQGDFSRETIYSDDPVKIALDFADAGAQWIHVVDLDGARDGTGINRTQIKAMASAVSCSLQVGGGVRTRADVVELIESGANRVVIGTVAVETPDLVIELAQSYPNQIAVGLDARGSDVAVRGWIKGSGVDLVELTTRYDNTDVAALIVTEIGRDGMMMGPDVKQLGKVLAATSIPVIASGGVGSLDDVRALGKLRFGDRSLNGVIAGRAIYEKRFSVAEAIKECSI</sequence>
<evidence type="ECO:0000256" key="6">
    <source>
        <dbReference type="ARBA" id="ARBA00022490"/>
    </source>
</evidence>
<dbReference type="GO" id="GO:0005737">
    <property type="term" value="C:cytoplasm"/>
    <property type="evidence" value="ECO:0007669"/>
    <property type="project" value="UniProtKB-SubCell"/>
</dbReference>
<dbReference type="EMBL" id="CAFBPQ010000010">
    <property type="protein sequence ID" value="CAB5018659.1"/>
    <property type="molecule type" value="Genomic_DNA"/>
</dbReference>
<evidence type="ECO:0000256" key="5">
    <source>
        <dbReference type="ARBA" id="ARBA00012550"/>
    </source>
</evidence>
<dbReference type="PANTHER" id="PTHR43090:SF2">
    <property type="entry name" value="1-(5-PHOSPHORIBOSYL)-5-[(5-PHOSPHORIBOSYLAMINO)METHYLIDENEAMINO] IMIDAZOLE-4-CARBOXAMIDE ISOMERASE"/>
    <property type="match status" value="1"/>
</dbReference>
<comment type="similarity">
    <text evidence="4">Belongs to the HisA/HisF family.</text>
</comment>
<evidence type="ECO:0000313" key="11">
    <source>
        <dbReference type="EMBL" id="CAB4899946.1"/>
    </source>
</evidence>
<dbReference type="EMBL" id="CAEZYK010000017">
    <property type="protein sequence ID" value="CAB4718931.1"/>
    <property type="molecule type" value="Genomic_DNA"/>
</dbReference>
<dbReference type="SUPFAM" id="SSF51366">
    <property type="entry name" value="Ribulose-phoshate binding barrel"/>
    <property type="match status" value="1"/>
</dbReference>
<dbReference type="FunFam" id="3.20.20.70:FF:000009">
    <property type="entry name" value="1-(5-phosphoribosyl)-5-[(5-phosphoribosylamino)methylideneamino] imidazole-4-carboxamide isomerase"/>
    <property type="match status" value="1"/>
</dbReference>
<reference evidence="12" key="1">
    <citation type="submission" date="2020-05" db="EMBL/GenBank/DDBJ databases">
        <authorList>
            <person name="Chiriac C."/>
            <person name="Salcher M."/>
            <person name="Ghai R."/>
            <person name="Kavagutti S V."/>
        </authorList>
    </citation>
    <scope>NUCLEOTIDE SEQUENCE</scope>
</reference>
<dbReference type="HAMAP" id="MF_01014">
    <property type="entry name" value="HisA"/>
    <property type="match status" value="1"/>
</dbReference>
<dbReference type="UniPathway" id="UPA00031">
    <property type="reaction ID" value="UER00009"/>
</dbReference>
<protein>
    <recommendedName>
        <fullName evidence="5">1-(5-phosphoribosyl)-5-[(5-phosphoribosylamino)methylideneamino]imidazole-4-carboxamideisomerase</fullName>
        <ecNumber evidence="5">5.3.1.16</ecNumber>
    </recommendedName>
</protein>
<dbReference type="GO" id="GO:0000105">
    <property type="term" value="P:L-histidine biosynthetic process"/>
    <property type="evidence" value="ECO:0007669"/>
    <property type="project" value="UniProtKB-UniPathway"/>
</dbReference>
<dbReference type="CDD" id="cd04732">
    <property type="entry name" value="HisA"/>
    <property type="match status" value="1"/>
</dbReference>
<dbReference type="PANTHER" id="PTHR43090">
    <property type="entry name" value="1-(5-PHOSPHORIBOSYL)-5-[(5-PHOSPHORIBOSYLAMINO)METHYLIDENEAMINO] IMIDAZOLE-4-CARBOXAMIDE ISOMERASE"/>
    <property type="match status" value="1"/>
</dbReference>
<comment type="catalytic activity">
    <reaction evidence="1">
        <text>1-(5-phospho-beta-D-ribosyl)-5-[(5-phospho-beta-D-ribosylamino)methylideneamino]imidazole-4-carboxamide = 5-[(5-phospho-1-deoxy-D-ribulos-1-ylimino)methylamino]-1-(5-phospho-beta-D-ribosyl)imidazole-4-carboxamide</text>
        <dbReference type="Rhea" id="RHEA:15469"/>
        <dbReference type="ChEBI" id="CHEBI:58435"/>
        <dbReference type="ChEBI" id="CHEBI:58525"/>
        <dbReference type="EC" id="5.3.1.16"/>
    </reaction>
</comment>
<dbReference type="InterPro" id="IPR044524">
    <property type="entry name" value="Isoase_HisA-like"/>
</dbReference>
<gene>
    <name evidence="10" type="ORF">UFOPK2683_00468</name>
    <name evidence="11" type="ORF">UFOPK3605_00430</name>
    <name evidence="12" type="ORF">UFOPK3897_00206</name>
    <name evidence="13" type="ORF">UFOPK4121_00510</name>
</gene>
<keyword evidence="6" id="KW-0963">Cytoplasm</keyword>